<dbReference type="EMBL" id="AFJM02000055">
    <property type="protein sequence ID" value="EMM71230.1"/>
    <property type="molecule type" value="Genomic_DNA"/>
</dbReference>
<evidence type="ECO:0000313" key="1">
    <source>
        <dbReference type="EMBL" id="EMM71230.1"/>
    </source>
</evidence>
<dbReference type="Proteomes" id="UP000012101">
    <property type="component" value="Unassembled WGS sequence"/>
</dbReference>
<sequence>MYFGVKIRKKIGLFRKKIQAQTFLSRERVKITNQDGGEQEF</sequence>
<name>M6FFK6_9LEPT</name>
<gene>
    <name evidence="1" type="ORF">LEP1GSC038_3011</name>
</gene>
<dbReference type="AlphaFoldDB" id="M6FFK6"/>
<comment type="caution">
    <text evidence="1">The sequence shown here is derived from an EMBL/GenBank/DDBJ whole genome shotgun (WGS) entry which is preliminary data.</text>
</comment>
<evidence type="ECO:0000313" key="2">
    <source>
        <dbReference type="Proteomes" id="UP000012101"/>
    </source>
</evidence>
<organism evidence="1 2">
    <name type="scientific">Leptospira weilii str. 2006001855</name>
    <dbReference type="NCBI Taxonomy" id="996804"/>
    <lineage>
        <taxon>Bacteria</taxon>
        <taxon>Pseudomonadati</taxon>
        <taxon>Spirochaetota</taxon>
        <taxon>Spirochaetia</taxon>
        <taxon>Leptospirales</taxon>
        <taxon>Leptospiraceae</taxon>
        <taxon>Leptospira</taxon>
    </lineage>
</organism>
<accession>M6FFK6</accession>
<reference evidence="1 2" key="1">
    <citation type="submission" date="2013-01" db="EMBL/GenBank/DDBJ databases">
        <authorList>
            <person name="Harkins D.M."/>
            <person name="Durkin A.S."/>
            <person name="Brinkac L.M."/>
            <person name="Haft D.H."/>
            <person name="Selengut J.D."/>
            <person name="Sanka R."/>
            <person name="DePew J."/>
            <person name="Purushe J."/>
            <person name="Hospenthal D.R."/>
            <person name="Murray C.K."/>
            <person name="Pimentel G."/>
            <person name="Wasfy M."/>
            <person name="Vinetz J.M."/>
            <person name="Sutton G.G."/>
            <person name="Nierman W.C."/>
            <person name="Fouts D.E."/>
        </authorList>
    </citation>
    <scope>NUCLEOTIDE SEQUENCE [LARGE SCALE GENOMIC DNA]</scope>
    <source>
        <strain evidence="1 2">2006001855</strain>
    </source>
</reference>
<proteinExistence type="predicted"/>
<protein>
    <submittedName>
        <fullName evidence="1">Uncharacterized protein</fullName>
    </submittedName>
</protein>